<name>A0A7J7K1I7_BUGNE</name>
<organism evidence="2 3">
    <name type="scientific">Bugula neritina</name>
    <name type="common">Brown bryozoan</name>
    <name type="synonym">Sertularia neritina</name>
    <dbReference type="NCBI Taxonomy" id="10212"/>
    <lineage>
        <taxon>Eukaryota</taxon>
        <taxon>Metazoa</taxon>
        <taxon>Spiralia</taxon>
        <taxon>Lophotrochozoa</taxon>
        <taxon>Bryozoa</taxon>
        <taxon>Gymnolaemata</taxon>
        <taxon>Cheilostomatida</taxon>
        <taxon>Flustrina</taxon>
        <taxon>Buguloidea</taxon>
        <taxon>Bugulidae</taxon>
        <taxon>Bugula</taxon>
    </lineage>
</organism>
<dbReference type="Gene3D" id="2.60.40.200">
    <property type="entry name" value="Superoxide dismutase, copper/zinc binding domain"/>
    <property type="match status" value="8"/>
</dbReference>
<feature type="domain" description="Superoxide dismutase copper/zinc binding" evidence="1">
    <location>
        <begin position="1201"/>
        <end position="1319"/>
    </location>
</feature>
<protein>
    <recommendedName>
        <fullName evidence="1">Superoxide dismutase copper/zinc binding domain-containing protein</fullName>
    </recommendedName>
</protein>
<dbReference type="GO" id="GO:0046872">
    <property type="term" value="F:metal ion binding"/>
    <property type="evidence" value="ECO:0007669"/>
    <property type="project" value="InterPro"/>
</dbReference>
<dbReference type="EMBL" id="VXIV02001558">
    <property type="protein sequence ID" value="KAF6031824.1"/>
    <property type="molecule type" value="Genomic_DNA"/>
</dbReference>
<dbReference type="InterPro" id="IPR036423">
    <property type="entry name" value="SOD-like_Cu/Zn_dom_sf"/>
</dbReference>
<dbReference type="GO" id="GO:0006801">
    <property type="term" value="P:superoxide metabolic process"/>
    <property type="evidence" value="ECO:0007669"/>
    <property type="project" value="InterPro"/>
</dbReference>
<accession>A0A7J7K1I7</accession>
<feature type="domain" description="Superoxide dismutase copper/zinc binding" evidence="1">
    <location>
        <begin position="1030"/>
        <end position="1167"/>
    </location>
</feature>
<dbReference type="OrthoDB" id="159229at2759"/>
<dbReference type="Proteomes" id="UP000593567">
    <property type="component" value="Unassembled WGS sequence"/>
</dbReference>
<evidence type="ECO:0000313" key="2">
    <source>
        <dbReference type="EMBL" id="KAF6031824.1"/>
    </source>
</evidence>
<keyword evidence="3" id="KW-1185">Reference proteome</keyword>
<dbReference type="Pfam" id="PF00080">
    <property type="entry name" value="Sod_Cu"/>
    <property type="match status" value="6"/>
</dbReference>
<dbReference type="SUPFAM" id="SSF49329">
    <property type="entry name" value="Cu,Zn superoxide dismutase-like"/>
    <property type="match status" value="8"/>
</dbReference>
<feature type="domain" description="Superoxide dismutase copper/zinc binding" evidence="1">
    <location>
        <begin position="392"/>
        <end position="524"/>
    </location>
</feature>
<sequence length="1421" mass="153833">MIGDLSGKHGFLTGLTNINEVYTDLYLPLFGEHSIVGRSIVIHSPGGSRWMCANIGYPGPVTVAKAEFNGDVLGTITFVQEENKPWADTALFIEMSDAGATTEETLNHNYHIHTNPIGDDYLADTGRCASTGGHWNPFDAPISDSAVYKPTCAANRLGCEVGDLSNKYNETINIAAGQTSAKYFYTDNIPLSGAYSVIKRSVTIHQQQKAAARYVCADIVKKLVPVIRTEDEWEMLSTPMVTGDIVMASSGLPSAVTDVNVSLSGLNRVAGGYHVHQYPLNTRNPGDNICGTTGGHYNPLGASNWEANDTLDMYEIGDLSSKFKFLTDLTDYTAQLLDTNLPLSGAYSVAGRSIVIHDSSSARWKCTNLVWDTQAMNGTLLQARAEFFGDIEGHITFSQVVTPEGESDVNIEVMLWYRDEIAAATSDHNWHVHVSSVDGDDCATANGHYNPFNAPVSSAEYSTECNSQTPRKCEYGDMSGKLSKLAIGTAAAPTRYVFNDNFLSLNGKFAVIGRSVVIHAADSGAARVACADIAPFGGATQVVEYHILEPSGIFKDAMAAAITESVGADDTQVVYVVEGSTRNNCTAVEIYFTGDQARELKQKFDPATLPLAYRNVDVCNAGGKAQYETRAFFNMAGVKGDIEFRETSIDRTRAIISIATNESYQWEIREFPVLTTDVKSCDEASLGRVVKDLTEFLNVIDSNTRMGSSVELKDVSMTDGADAILGRSLLLKSGNRRACATIQGPESLLFSTVKGPVAGQVHVRQVGSRYAVFTELFSTTSLQPSSSPLKVYRGEVKADSPAARMSSIPLSQRCSSAATMMGEVKDVPIAAGGSISKYFDYITPTTKSFDFASSWLKIGDDSQTSCANFHLYESKTVQAAFSRDSVDGSITFKQDNPFKPTTVSVELQNLQNMAGGYHVHEFPLPYQFTTETDLCGSGVTRGHFNPLGATTGSTQDEFEIGDLSGKHGFLTGLTDINEVYTDLYLPLFGEHSIVGRSIVIHSPGGSRWMCANIGYPGPVTVAKAEFNGDVEGTITFVQEENKPWADTALFIEMSDAGETIEETLNHNYHIHTNPVGDDYLTDSGRCASTGGHWNPFDAPISNSAVYKPTCAANRLGCEVGDLSNKYNETINIAAGQTSAKYFYTDNIPLSGAYSVIKRSVTIHQQQKAAARYVCADIVKKLTPVITTENRWHGAESSDTTTGKVMMSSTGLNSAPTSLSVNLFKLDQLAGGYHIHILPLNSISSETNICSTTSGHYNPLGAAVLETGDSLDHYEIGDLSNKFGSLNKLDSYSKEAMDTNLPLSGAYSVAGRSVVIHESSSARWKCTNLVWDTQAMNGTLLQARAEFNGDIQGHIMLSQVVTSEGESDVTVEVMLWNEIGRATSNHNWHVHVTPVVQQDCQTTGPHYNPFLKDTSASVNTLF</sequence>
<dbReference type="InterPro" id="IPR001424">
    <property type="entry name" value="SOD_Cu_Zn_dom"/>
</dbReference>
<gene>
    <name evidence="2" type="ORF">EB796_009829</name>
</gene>
<evidence type="ECO:0000259" key="1">
    <source>
        <dbReference type="Pfam" id="PF00080"/>
    </source>
</evidence>
<feature type="domain" description="Superoxide dismutase copper/zinc binding" evidence="1">
    <location>
        <begin position="241"/>
        <end position="359"/>
    </location>
</feature>
<evidence type="ECO:0000313" key="3">
    <source>
        <dbReference type="Proteomes" id="UP000593567"/>
    </source>
</evidence>
<dbReference type="PANTHER" id="PTHR20910">
    <property type="entry name" value="AGAP001623-PA"/>
    <property type="match status" value="1"/>
</dbReference>
<dbReference type="InterPro" id="IPR053257">
    <property type="entry name" value="Cu-only_SOD"/>
</dbReference>
<reference evidence="2" key="1">
    <citation type="submission" date="2020-06" db="EMBL/GenBank/DDBJ databases">
        <title>Draft genome of Bugula neritina, a colonial animal packing powerful symbionts and potential medicines.</title>
        <authorList>
            <person name="Rayko M."/>
        </authorList>
    </citation>
    <scope>NUCLEOTIDE SEQUENCE [LARGE SCALE GENOMIC DNA]</scope>
    <source>
        <strain evidence="2">Kwan_BN1</strain>
    </source>
</reference>
<dbReference type="PANTHER" id="PTHR20910:SF1">
    <property type="entry name" value="SUPEROXIDE DISMUTASE COPPER_ZINC BINDING DOMAIN-CONTAINING PROTEIN"/>
    <property type="match status" value="1"/>
</dbReference>
<proteinExistence type="predicted"/>
<feature type="domain" description="Superoxide dismutase copper/zinc binding" evidence="1">
    <location>
        <begin position="886"/>
        <end position="1002"/>
    </location>
</feature>
<feature type="domain" description="Superoxide dismutase copper/zinc binding" evidence="1">
    <location>
        <begin position="73"/>
        <end position="209"/>
    </location>
</feature>
<comment type="caution">
    <text evidence="2">The sequence shown here is derived from an EMBL/GenBank/DDBJ whole genome shotgun (WGS) entry which is preliminary data.</text>
</comment>